<organism evidence="1 2">
    <name type="scientific">Methylococcus capsulatus (strain ATCC 33009 / NCIMB 11132 / Bath)</name>
    <dbReference type="NCBI Taxonomy" id="243233"/>
    <lineage>
        <taxon>Bacteria</taxon>
        <taxon>Pseudomonadati</taxon>
        <taxon>Pseudomonadota</taxon>
        <taxon>Gammaproteobacteria</taxon>
        <taxon>Methylococcales</taxon>
        <taxon>Methylococcaceae</taxon>
        <taxon>Methylococcus</taxon>
    </lineage>
</organism>
<evidence type="ECO:0000313" key="1">
    <source>
        <dbReference type="EMBL" id="AAU93037.1"/>
    </source>
</evidence>
<dbReference type="AlphaFoldDB" id="Q60B30"/>
<dbReference type="Pfam" id="PF05107">
    <property type="entry name" value="Cas_Cas7"/>
    <property type="match status" value="1"/>
</dbReference>
<sequence length="309" mass="34087">MNQLPQNRYDFVLLFEVKDGNPNGDPDAGNLPRLDAETGHGLVTDVCLKRKIRNFVGLTQGDAAPYEIYVKEKAVLNRQHERAYQALGVDLGADEGKRKGGDKVDDARRWMCQNFFDVRTFGAVMSTGVNCGQVRGPVQLTFARSISPIVALEHSITRMAVATEAEAEKQGGDNRTMGRKHTVPYGLYRAHGFVSAHLAQQTGFSEKDLELLWQALSQMFDHDHSAARGEMATRGLYVFKHVGTDTDPDQRKQQAMLGCAPAHKLFDLIRVEPKDTGRPPREFGDYAVSAPPAGPLPAFPGVELMILVP</sequence>
<name>Q60B30_METCA</name>
<dbReference type="GO" id="GO:0043571">
    <property type="term" value="P:maintenance of CRISPR repeat elements"/>
    <property type="evidence" value="ECO:0007669"/>
    <property type="project" value="InterPro"/>
</dbReference>
<dbReference type="GeneID" id="88222978"/>
<dbReference type="KEGG" id="mca:MCA0654"/>
<dbReference type="InterPro" id="IPR006482">
    <property type="entry name" value="Cas7_Csh2/Csh2"/>
</dbReference>
<dbReference type="EMBL" id="AE017282">
    <property type="protein sequence ID" value="AAU93037.1"/>
    <property type="molecule type" value="Genomic_DNA"/>
</dbReference>
<dbReference type="InterPro" id="IPR013418">
    <property type="entry name" value="CRISPR-assoc_prot_Cas7/Csd2"/>
</dbReference>
<proteinExistence type="predicted"/>
<dbReference type="HOGENOM" id="CLU_071770_2_0_6"/>
<dbReference type="Proteomes" id="UP000006821">
    <property type="component" value="Chromosome"/>
</dbReference>
<dbReference type="eggNOG" id="COG3649">
    <property type="taxonomic scope" value="Bacteria"/>
</dbReference>
<dbReference type="RefSeq" id="WP_010959996.1">
    <property type="nucleotide sequence ID" value="NC_002977.6"/>
</dbReference>
<dbReference type="NCBIfam" id="TIGR02589">
    <property type="entry name" value="cas_Csd2"/>
    <property type="match status" value="1"/>
</dbReference>
<accession>Q60B30</accession>
<reference evidence="1 2" key="1">
    <citation type="journal article" date="2004" name="PLoS Biol.">
        <title>Genomic insights into methanotrophy: the complete genome sequence of Methylococcus capsulatus (Bath).</title>
        <authorList>
            <person name="Ward N.L."/>
            <person name="Larsen O."/>
            <person name="Sakwa J."/>
            <person name="Bruseth L."/>
            <person name="Khouri H.M."/>
            <person name="Durkin A.S."/>
            <person name="Dimitrov G."/>
            <person name="Jiang L."/>
            <person name="Scanlan D."/>
            <person name="Kang K.H."/>
            <person name="Lewis M.R."/>
            <person name="Nelson K.E."/>
            <person name="Methe B.A."/>
            <person name="Wu M."/>
            <person name="Heidelberg J.F."/>
            <person name="Paulsen I.T."/>
            <person name="Fouts D.E."/>
            <person name="Ravel J."/>
            <person name="Tettelin H."/>
            <person name="Ren Q."/>
            <person name="Read T.D."/>
            <person name="DeBoy R.T."/>
            <person name="Seshadri R."/>
            <person name="Salzberg S.L."/>
            <person name="Jensen H.B."/>
            <person name="Birkeland N.K."/>
            <person name="Nelson W.C."/>
            <person name="Dodson R.J."/>
            <person name="Grindhaug S.H."/>
            <person name="Holt I.E."/>
            <person name="Eidhammer I."/>
            <person name="Jonasen I."/>
            <person name="Vanaken S."/>
            <person name="Utterback T.R."/>
            <person name="Feldblyum T.V."/>
            <person name="Fraser C.M."/>
            <person name="Lillehaug J.R."/>
            <person name="Eisen J.A."/>
        </authorList>
    </citation>
    <scope>NUCLEOTIDE SEQUENCE [LARGE SCALE GENOMIC DNA]</scope>
    <source>
        <strain evidence="2">ATCC 33009 / NCIMB 11132 / Bath</strain>
    </source>
</reference>
<dbReference type="NCBIfam" id="TIGR01595">
    <property type="entry name" value="cas_CT1132"/>
    <property type="match status" value="1"/>
</dbReference>
<protein>
    <submittedName>
        <fullName evidence="1">CRISPR-associated protein, TM1801 family</fullName>
    </submittedName>
</protein>
<gene>
    <name evidence="1" type="ordered locus">MCA0654</name>
</gene>
<evidence type="ECO:0000313" key="2">
    <source>
        <dbReference type="Proteomes" id="UP000006821"/>
    </source>
</evidence>
<dbReference type="STRING" id="243233.MCA0654"/>
<dbReference type="CDD" id="cd09689">
    <property type="entry name" value="Cas7_I-C"/>
    <property type="match status" value="1"/>
</dbReference>